<evidence type="ECO:0000256" key="7">
    <source>
        <dbReference type="SAM" id="Phobius"/>
    </source>
</evidence>
<dbReference type="PANTHER" id="PTHR43711:SF1">
    <property type="entry name" value="HISTIDINE KINASE 1"/>
    <property type="match status" value="1"/>
</dbReference>
<dbReference type="Gene3D" id="1.10.287.130">
    <property type="match status" value="1"/>
</dbReference>
<keyword evidence="5 9" id="KW-0418">Kinase</keyword>
<feature type="transmembrane region" description="Helical" evidence="7">
    <location>
        <begin position="357"/>
        <end position="376"/>
    </location>
</feature>
<keyword evidence="7" id="KW-1133">Transmembrane helix</keyword>
<accession>A0A3A8IPP5</accession>
<dbReference type="InterPro" id="IPR036890">
    <property type="entry name" value="HATPase_C_sf"/>
</dbReference>
<dbReference type="InterPro" id="IPR003661">
    <property type="entry name" value="HisK_dim/P_dom"/>
</dbReference>
<keyword evidence="7" id="KW-0472">Membrane</keyword>
<dbReference type="GO" id="GO:0000155">
    <property type="term" value="F:phosphorelay sensor kinase activity"/>
    <property type="evidence" value="ECO:0007669"/>
    <property type="project" value="InterPro"/>
</dbReference>
<evidence type="ECO:0000256" key="3">
    <source>
        <dbReference type="ARBA" id="ARBA00022553"/>
    </source>
</evidence>
<reference evidence="10" key="1">
    <citation type="submission" date="2018-09" db="EMBL/GenBank/DDBJ databases">
        <authorList>
            <person name="Livingstone P.G."/>
            <person name="Whitworth D.E."/>
        </authorList>
    </citation>
    <scope>NUCLEOTIDE SEQUENCE [LARGE SCALE GENOMIC DNA]</scope>
    <source>
        <strain evidence="10">CA054A</strain>
    </source>
</reference>
<dbReference type="CDD" id="cd00082">
    <property type="entry name" value="HisKA"/>
    <property type="match status" value="1"/>
</dbReference>
<dbReference type="Proteomes" id="UP000268094">
    <property type="component" value="Unassembled WGS sequence"/>
</dbReference>
<dbReference type="InterPro" id="IPR050736">
    <property type="entry name" value="Sensor_HK_Regulatory"/>
</dbReference>
<dbReference type="PANTHER" id="PTHR43711">
    <property type="entry name" value="TWO-COMPONENT HISTIDINE KINASE"/>
    <property type="match status" value="1"/>
</dbReference>
<dbReference type="EMBL" id="RAVZ01000149">
    <property type="protein sequence ID" value="RKG84718.1"/>
    <property type="molecule type" value="Genomic_DNA"/>
</dbReference>
<keyword evidence="10" id="KW-1185">Reference proteome</keyword>
<dbReference type="EC" id="2.7.13.3" evidence="2"/>
<evidence type="ECO:0000313" key="10">
    <source>
        <dbReference type="Proteomes" id="UP000268094"/>
    </source>
</evidence>
<proteinExistence type="predicted"/>
<dbReference type="SUPFAM" id="SSF47384">
    <property type="entry name" value="Homodimeric domain of signal transducing histidine kinase"/>
    <property type="match status" value="1"/>
</dbReference>
<dbReference type="RefSeq" id="WP_120542498.1">
    <property type="nucleotide sequence ID" value="NZ_RAVZ01000149.1"/>
</dbReference>
<dbReference type="SUPFAM" id="SSF55874">
    <property type="entry name" value="ATPase domain of HSP90 chaperone/DNA topoisomerase II/histidine kinase"/>
    <property type="match status" value="1"/>
</dbReference>
<dbReference type="InterPro" id="IPR036097">
    <property type="entry name" value="HisK_dim/P_sf"/>
</dbReference>
<keyword evidence="6" id="KW-0902">Two-component regulatory system</keyword>
<dbReference type="PROSITE" id="PS50109">
    <property type="entry name" value="HIS_KIN"/>
    <property type="match status" value="1"/>
</dbReference>
<dbReference type="Gene3D" id="3.30.565.10">
    <property type="entry name" value="Histidine kinase-like ATPase, C-terminal domain"/>
    <property type="match status" value="1"/>
</dbReference>
<evidence type="ECO:0000256" key="2">
    <source>
        <dbReference type="ARBA" id="ARBA00012438"/>
    </source>
</evidence>
<evidence type="ECO:0000313" key="9">
    <source>
        <dbReference type="EMBL" id="RKG84718.1"/>
    </source>
</evidence>
<dbReference type="PRINTS" id="PR00344">
    <property type="entry name" value="BCTRLSENSOR"/>
</dbReference>
<feature type="domain" description="Histidine kinase" evidence="8">
    <location>
        <begin position="393"/>
        <end position="608"/>
    </location>
</feature>
<dbReference type="SMART" id="SM00388">
    <property type="entry name" value="HisKA"/>
    <property type="match status" value="1"/>
</dbReference>
<comment type="catalytic activity">
    <reaction evidence="1">
        <text>ATP + protein L-histidine = ADP + protein N-phospho-L-histidine.</text>
        <dbReference type="EC" id="2.7.13.3"/>
    </reaction>
</comment>
<name>A0A3A8IPP5_9BACT</name>
<organism evidence="9 10">
    <name type="scientific">Corallococcus terminator</name>
    <dbReference type="NCBI Taxonomy" id="2316733"/>
    <lineage>
        <taxon>Bacteria</taxon>
        <taxon>Pseudomonadati</taxon>
        <taxon>Myxococcota</taxon>
        <taxon>Myxococcia</taxon>
        <taxon>Myxococcales</taxon>
        <taxon>Cystobacterineae</taxon>
        <taxon>Myxococcaceae</taxon>
        <taxon>Corallococcus</taxon>
    </lineage>
</organism>
<sequence length="609" mass="66955">MLRRLLPTLLALGCGLLALGWGLVTLQRIFMQEREDARAQVHSRSAALELLAAEALRTALDQRMKEHLPALNAAMGDPLQPAEGYYLLFRGHQFLPRVDWPRDGMATPAKDAYEKLVQALEDGEAPTPWQERLARLRAVDAAMATQSDARISAAVEALLRYHAAHPLPTDQELPFMLIAVEHLRRGEETPPLIRALVGEGLAEELGGMARGAGLQRDLLRARPKLTRGDFDFLQERIVALSLELGEPSDAFQARVREAGAGALVFPDSLRGPSLIGEQWYVEPGAEQVRGLAVDMTGLLADLTKDLRARGLLLRDSQVRLRPADVVRPMSEPGLEVAMPGWAAAETNIEARYGLKTLLVAVCGALASAIAALAVVAQQRKYRFVELKSDFVSTVSHELRTPLASIRLLGETLERRLGRSPEAGDYPTRIVRAAEGLHFLVENILSFNRIDKGRWALRPSRVRLEEAVGTLRDDLLDAVQVPVELRSEVDDVELDADASLVRMLFANLGRNACLYNQRSPVVLTVRAYPQPGFGATVLFSDNGVGIPPEEWERVFDDFYRLTTTGPEVHGSGLGLALCRRIMGLHQGSIQIASSSPEGTTFALTFPETRR</sequence>
<dbReference type="InterPro" id="IPR003594">
    <property type="entry name" value="HATPase_dom"/>
</dbReference>
<gene>
    <name evidence="9" type="ORF">D7V88_21360</name>
</gene>
<evidence type="ECO:0000256" key="5">
    <source>
        <dbReference type="ARBA" id="ARBA00022777"/>
    </source>
</evidence>
<dbReference type="Pfam" id="PF00512">
    <property type="entry name" value="HisKA"/>
    <property type="match status" value="1"/>
</dbReference>
<dbReference type="SMART" id="SM00387">
    <property type="entry name" value="HATPase_c"/>
    <property type="match status" value="1"/>
</dbReference>
<keyword evidence="4" id="KW-0808">Transferase</keyword>
<dbReference type="Pfam" id="PF02518">
    <property type="entry name" value="HATPase_c"/>
    <property type="match status" value="1"/>
</dbReference>
<protein>
    <recommendedName>
        <fullName evidence="2">histidine kinase</fullName>
        <ecNumber evidence="2">2.7.13.3</ecNumber>
    </recommendedName>
</protein>
<comment type="caution">
    <text evidence="9">The sequence shown here is derived from an EMBL/GenBank/DDBJ whole genome shotgun (WGS) entry which is preliminary data.</text>
</comment>
<evidence type="ECO:0000256" key="4">
    <source>
        <dbReference type="ARBA" id="ARBA00022679"/>
    </source>
</evidence>
<keyword evidence="7" id="KW-0812">Transmembrane</keyword>
<dbReference type="InterPro" id="IPR005467">
    <property type="entry name" value="His_kinase_dom"/>
</dbReference>
<dbReference type="OrthoDB" id="5483109at2"/>
<dbReference type="AlphaFoldDB" id="A0A3A8IPP5"/>
<keyword evidence="3" id="KW-0597">Phosphoprotein</keyword>
<evidence type="ECO:0000256" key="6">
    <source>
        <dbReference type="ARBA" id="ARBA00023012"/>
    </source>
</evidence>
<dbReference type="InterPro" id="IPR004358">
    <property type="entry name" value="Sig_transdc_His_kin-like_C"/>
</dbReference>
<evidence type="ECO:0000256" key="1">
    <source>
        <dbReference type="ARBA" id="ARBA00000085"/>
    </source>
</evidence>
<evidence type="ECO:0000259" key="8">
    <source>
        <dbReference type="PROSITE" id="PS50109"/>
    </source>
</evidence>
<dbReference type="CDD" id="cd00075">
    <property type="entry name" value="HATPase"/>
    <property type="match status" value="1"/>
</dbReference>